<dbReference type="SUPFAM" id="SSF54211">
    <property type="entry name" value="Ribosomal protein S5 domain 2-like"/>
    <property type="match status" value="2"/>
</dbReference>
<dbReference type="EC" id="3.5.1.108" evidence="4"/>
<dbReference type="Pfam" id="PF03331">
    <property type="entry name" value="LpxC"/>
    <property type="match status" value="1"/>
</dbReference>
<evidence type="ECO:0000256" key="4">
    <source>
        <dbReference type="ARBA" id="ARBA00012745"/>
    </source>
</evidence>
<dbReference type="EMBL" id="JAXBLV010000222">
    <property type="protein sequence ID" value="MDY3562706.1"/>
    <property type="molecule type" value="Genomic_DNA"/>
</dbReference>
<organism evidence="12 13">
    <name type="scientific">Gemmata algarum</name>
    <dbReference type="NCBI Taxonomy" id="2975278"/>
    <lineage>
        <taxon>Bacteria</taxon>
        <taxon>Pseudomonadati</taxon>
        <taxon>Planctomycetota</taxon>
        <taxon>Planctomycetia</taxon>
        <taxon>Gemmatales</taxon>
        <taxon>Gemmataceae</taxon>
        <taxon>Gemmata</taxon>
    </lineage>
</organism>
<keyword evidence="10" id="KW-0443">Lipid metabolism</keyword>
<keyword evidence="5" id="KW-0444">Lipid biosynthesis</keyword>
<dbReference type="InterPro" id="IPR015870">
    <property type="entry name" value="UDP-acyl_N-AcGlcN_deAcase_N"/>
</dbReference>
<evidence type="ECO:0000313" key="13">
    <source>
        <dbReference type="Proteomes" id="UP001272242"/>
    </source>
</evidence>
<evidence type="ECO:0000256" key="5">
    <source>
        <dbReference type="ARBA" id="ARBA00022516"/>
    </source>
</evidence>
<dbReference type="PANTHER" id="PTHR33694">
    <property type="entry name" value="UDP-3-O-ACYL-N-ACETYLGLUCOSAMINE DEACETYLASE 1, MITOCHONDRIAL-RELATED"/>
    <property type="match status" value="1"/>
</dbReference>
<keyword evidence="6" id="KW-0441">Lipid A biosynthesis</keyword>
<reference evidence="13" key="1">
    <citation type="journal article" date="2023" name="Mar. Drugs">
        <title>Gemmata algarum, a Novel Planctomycete Isolated from an Algal Mat, Displays Antimicrobial Activity.</title>
        <authorList>
            <person name="Kumar G."/>
            <person name="Kallscheuer N."/>
            <person name="Kashif M."/>
            <person name="Ahamad S."/>
            <person name="Jagadeeshwari U."/>
            <person name="Pannikurungottu S."/>
            <person name="Haufschild T."/>
            <person name="Kabuu M."/>
            <person name="Sasikala C."/>
            <person name="Jogler C."/>
            <person name="Ramana C."/>
        </authorList>
    </citation>
    <scope>NUCLEOTIDE SEQUENCE [LARGE SCALE GENOMIC DNA]</scope>
    <source>
        <strain evidence="13">JC673</strain>
    </source>
</reference>
<proteinExistence type="predicted"/>
<comment type="caution">
    <text evidence="12">The sequence shown here is derived from an EMBL/GenBank/DDBJ whole genome shotgun (WGS) entry which is preliminary data.</text>
</comment>
<comment type="cofactor">
    <cofactor evidence="1">
        <name>Zn(2+)</name>
        <dbReference type="ChEBI" id="CHEBI:29105"/>
    </cofactor>
</comment>
<evidence type="ECO:0000313" key="12">
    <source>
        <dbReference type="EMBL" id="MDY3562706.1"/>
    </source>
</evidence>
<dbReference type="Gene3D" id="3.30.1700.10">
    <property type="entry name" value="lpxc deacetylase, domain 2"/>
    <property type="match status" value="1"/>
</dbReference>
<gene>
    <name evidence="12" type="ORF">R5W23_004184</name>
</gene>
<keyword evidence="13" id="KW-1185">Reference proteome</keyword>
<comment type="pathway">
    <text evidence="3">Glycolipid biosynthesis; lipid IV(A) biosynthesis; lipid IV(A) from (3R)-3-hydroxytetradecanoyl-[acyl-carrier-protein] and UDP-N-acetyl-alpha-D-glucosamine: step 2/6.</text>
</comment>
<accession>A0ABU5FA39</accession>
<dbReference type="InterPro" id="IPR020568">
    <property type="entry name" value="Ribosomal_Su5_D2-typ_SF"/>
</dbReference>
<name>A0ABU5FA39_9BACT</name>
<keyword evidence="8" id="KW-0378">Hydrolase</keyword>
<comment type="catalytic activity">
    <reaction evidence="11">
        <text>a UDP-3-O-[(3R)-3-hydroxyacyl]-N-acetyl-alpha-D-glucosamine + H2O = a UDP-3-O-[(3R)-3-hydroxyacyl]-alpha-D-glucosamine + acetate</text>
        <dbReference type="Rhea" id="RHEA:67816"/>
        <dbReference type="ChEBI" id="CHEBI:15377"/>
        <dbReference type="ChEBI" id="CHEBI:30089"/>
        <dbReference type="ChEBI" id="CHEBI:137740"/>
        <dbReference type="ChEBI" id="CHEBI:173225"/>
        <dbReference type="EC" id="3.5.1.108"/>
    </reaction>
</comment>
<dbReference type="Proteomes" id="UP001272242">
    <property type="component" value="Unassembled WGS sequence"/>
</dbReference>
<evidence type="ECO:0000256" key="8">
    <source>
        <dbReference type="ARBA" id="ARBA00022801"/>
    </source>
</evidence>
<evidence type="ECO:0000256" key="3">
    <source>
        <dbReference type="ARBA" id="ARBA00005002"/>
    </source>
</evidence>
<dbReference type="RefSeq" id="WP_320689003.1">
    <property type="nucleotide sequence ID" value="NZ_JAXBLV010000222.1"/>
</dbReference>
<evidence type="ECO:0000256" key="2">
    <source>
        <dbReference type="ARBA" id="ARBA00002923"/>
    </source>
</evidence>
<evidence type="ECO:0000256" key="11">
    <source>
        <dbReference type="ARBA" id="ARBA00024535"/>
    </source>
</evidence>
<keyword evidence="9" id="KW-0862">Zinc</keyword>
<evidence type="ECO:0000256" key="9">
    <source>
        <dbReference type="ARBA" id="ARBA00022833"/>
    </source>
</evidence>
<dbReference type="PANTHER" id="PTHR33694:SF1">
    <property type="entry name" value="UDP-3-O-ACYL-N-ACETYLGLUCOSAMINE DEACETYLASE 1, MITOCHONDRIAL-RELATED"/>
    <property type="match status" value="1"/>
</dbReference>
<sequence length="327" mass="33891">MTVPNRSAALTRFGTVTPGKADIVRVIGYRHQRTINAPATVEGVGFITGSRVRLRFLPAAPDTGVAFRRTDLPGAPTVLARAAGVSGTQRRTTLGQQNATITLVEHALAALSGLRIDNCVVELDGPEPPGLDGSAAGFVSALAGAGAGTQYARRPIYGPTQPIIVRAPGATLGLHPAPGTGLRISYRLDYGPGAPILPQTHTLSVTPDNFVGEISRCRTFLTEAEAGGLRAQGVGKHLTGADLLVFGPRGPIDNTVRYADEPARHKILDLIGDLALCGFDLAGHVVAYRSGHSLNVELARALACAAAGAEARSATGRKVSKPAQRAA</sequence>
<evidence type="ECO:0000256" key="7">
    <source>
        <dbReference type="ARBA" id="ARBA00022723"/>
    </source>
</evidence>
<comment type="function">
    <text evidence="2">Catalyzes the hydrolysis of UDP-3-O-myristoyl-N-acetylglucosamine to form UDP-3-O-myristoylglucosamine and acetate, the committed step in lipid A biosynthesis.</text>
</comment>
<dbReference type="InterPro" id="IPR011334">
    <property type="entry name" value="UDP-acyl_GlcNac_deAcase_C"/>
</dbReference>
<protein>
    <recommendedName>
        <fullName evidence="4">UDP-3-O-acyl-N-acetylglucosamine deacetylase</fullName>
        <ecNumber evidence="4">3.5.1.108</ecNumber>
    </recommendedName>
</protein>
<evidence type="ECO:0000256" key="10">
    <source>
        <dbReference type="ARBA" id="ARBA00023098"/>
    </source>
</evidence>
<evidence type="ECO:0000256" key="6">
    <source>
        <dbReference type="ARBA" id="ARBA00022556"/>
    </source>
</evidence>
<dbReference type="InterPro" id="IPR004463">
    <property type="entry name" value="UDP-acyl_GlcNac_deAcase"/>
</dbReference>
<dbReference type="Gene3D" id="3.30.230.20">
    <property type="entry name" value="lpxc deacetylase, domain 1"/>
    <property type="match status" value="1"/>
</dbReference>
<evidence type="ECO:0000256" key="1">
    <source>
        <dbReference type="ARBA" id="ARBA00001947"/>
    </source>
</evidence>
<keyword evidence="7" id="KW-0479">Metal-binding</keyword>